<dbReference type="SUPFAM" id="SSF54637">
    <property type="entry name" value="Thioesterase/thiol ester dehydrase-isomerase"/>
    <property type="match status" value="1"/>
</dbReference>
<gene>
    <name evidence="1" type="ORF">FEG63_26290</name>
</gene>
<dbReference type="Gene3D" id="3.10.129.10">
    <property type="entry name" value="Hotdog Thioesterase"/>
    <property type="match status" value="1"/>
</dbReference>
<organism evidence="1 2">
    <name type="scientific">Mycolicibacterium sphagni</name>
    <dbReference type="NCBI Taxonomy" id="1786"/>
    <lineage>
        <taxon>Bacteria</taxon>
        <taxon>Bacillati</taxon>
        <taxon>Actinomycetota</taxon>
        <taxon>Actinomycetes</taxon>
        <taxon>Mycobacteriales</taxon>
        <taxon>Mycobacteriaceae</taxon>
        <taxon>Mycolicibacterium</taxon>
    </lineage>
</organism>
<proteinExistence type="predicted"/>
<dbReference type="EMBL" id="VBSB01000028">
    <property type="protein sequence ID" value="NTY63043.1"/>
    <property type="molecule type" value="Genomic_DNA"/>
</dbReference>
<protein>
    <submittedName>
        <fullName evidence="1">DUF4442 domain-containing protein</fullName>
    </submittedName>
</protein>
<dbReference type="InterPro" id="IPR029069">
    <property type="entry name" value="HotDog_dom_sf"/>
</dbReference>
<reference evidence="1 2" key="1">
    <citation type="submission" date="2019-05" db="EMBL/GenBank/DDBJ databases">
        <title>Mycolicibacterium sphagni ENV482 genome assembly.</title>
        <authorList>
            <person name="Chen W."/>
            <person name="Faulkner N.W."/>
            <person name="Hyman M.R."/>
        </authorList>
    </citation>
    <scope>NUCLEOTIDE SEQUENCE [LARGE SCALE GENOMIC DNA]</scope>
    <source>
        <strain evidence="1 2">ENV482</strain>
    </source>
</reference>
<comment type="caution">
    <text evidence="1">The sequence shown here is derived from an EMBL/GenBank/DDBJ whole genome shotgun (WGS) entry which is preliminary data.</text>
</comment>
<accession>A0ABX2K7I0</accession>
<sequence length="149" mass="15582">MTVIAQRFIEAVPANRLARVEVLRAVDGHAVVAMDTAVALTNVIGSLHSAGLAVLVDAVGLAAIVSTGAETDFEGIVPLSRATTLKFLEPARGRLTASCSLKDNARAMLDSLWSGANDRARFSTHVVVTNSSGAVVCRGSLDWSLRAQP</sequence>
<dbReference type="Proteomes" id="UP000708347">
    <property type="component" value="Unassembled WGS sequence"/>
</dbReference>
<dbReference type="InterPro" id="IPR027961">
    <property type="entry name" value="DUF4442"/>
</dbReference>
<dbReference type="RefSeq" id="WP_174400722.1">
    <property type="nucleotide sequence ID" value="NZ_VBSB01000028.1"/>
</dbReference>
<name>A0ABX2K7I0_9MYCO</name>
<evidence type="ECO:0000313" key="2">
    <source>
        <dbReference type="Proteomes" id="UP000708347"/>
    </source>
</evidence>
<dbReference type="Pfam" id="PF14539">
    <property type="entry name" value="DUF4442"/>
    <property type="match status" value="1"/>
</dbReference>
<evidence type="ECO:0000313" key="1">
    <source>
        <dbReference type="EMBL" id="NTY63043.1"/>
    </source>
</evidence>
<keyword evidence="2" id="KW-1185">Reference proteome</keyword>